<name>A0A1I5MMN2_9PSEU</name>
<dbReference type="AlphaFoldDB" id="A0A1I5MMN2"/>
<proteinExistence type="predicted"/>
<protein>
    <submittedName>
        <fullName evidence="1">Bacteriocin biosynthesis cyclodehydratase domain-containing protein</fullName>
    </submittedName>
</protein>
<dbReference type="OrthoDB" id="4426339at2"/>
<dbReference type="InterPro" id="IPR035985">
    <property type="entry name" value="Ubiquitin-activating_enz"/>
</dbReference>
<dbReference type="GO" id="GO:0008641">
    <property type="term" value="F:ubiquitin-like modifier activating enzyme activity"/>
    <property type="evidence" value="ECO:0007669"/>
    <property type="project" value="InterPro"/>
</dbReference>
<accession>A0A1I5MMN2</accession>
<organism evidence="1 2">
    <name type="scientific">Amycolatopsis arida</name>
    <dbReference type="NCBI Taxonomy" id="587909"/>
    <lineage>
        <taxon>Bacteria</taxon>
        <taxon>Bacillati</taxon>
        <taxon>Actinomycetota</taxon>
        <taxon>Actinomycetes</taxon>
        <taxon>Pseudonocardiales</taxon>
        <taxon>Pseudonocardiaceae</taxon>
        <taxon>Amycolatopsis</taxon>
    </lineage>
</organism>
<reference evidence="2" key="1">
    <citation type="submission" date="2016-10" db="EMBL/GenBank/DDBJ databases">
        <authorList>
            <person name="Varghese N."/>
            <person name="Submissions S."/>
        </authorList>
    </citation>
    <scope>NUCLEOTIDE SEQUENCE [LARGE SCALE GENOMIC DNA]</scope>
    <source>
        <strain evidence="2">CGMCC 4.5579</strain>
    </source>
</reference>
<dbReference type="SUPFAM" id="SSF69572">
    <property type="entry name" value="Activating enzymes of the ubiquitin-like proteins"/>
    <property type="match status" value="1"/>
</dbReference>
<dbReference type="RefSeq" id="WP_092528262.1">
    <property type="nucleotide sequence ID" value="NZ_FOWW01000001.1"/>
</dbReference>
<dbReference type="Gene3D" id="3.40.50.720">
    <property type="entry name" value="NAD(P)-binding Rossmann-like Domain"/>
    <property type="match status" value="1"/>
</dbReference>
<dbReference type="STRING" id="587909.SAMN05421810_101968"/>
<dbReference type="Proteomes" id="UP000198727">
    <property type="component" value="Unassembled WGS sequence"/>
</dbReference>
<dbReference type="EMBL" id="FOWW01000001">
    <property type="protein sequence ID" value="SFP10780.1"/>
    <property type="molecule type" value="Genomic_DNA"/>
</dbReference>
<keyword evidence="2" id="KW-1185">Reference proteome</keyword>
<gene>
    <name evidence="1" type="ORF">SAMN05421810_101968</name>
</gene>
<evidence type="ECO:0000313" key="1">
    <source>
        <dbReference type="EMBL" id="SFP10780.1"/>
    </source>
</evidence>
<evidence type="ECO:0000313" key="2">
    <source>
        <dbReference type="Proteomes" id="UP000198727"/>
    </source>
</evidence>
<sequence length="350" mass="37715">MEHSQPAVALPRRPRLLPGLEVLERKPDEVQVGLDPRHAVVADELPSTVIDMLRTMDGTRTVDALLEQVNGDDSERLRGVLTGLARFGLLEDASNRRGRRTVVEPELWPLRAGMRRHDVVARRERCALAVYGGGRLAVAVSVLLATAGVGQIDVRAPGLVTASDLGSGLLDGDVGRERGEAIAAAIHRANSRTRTTRIGGGRRPDLALLTDAVVPAPEVVHELVADGVPHLPVRIRDGIGIIGPLVFPGRSTCLRCADLTRADLDECWPRVASQLAGRMQHAELSAVQAAAALATTQVLRVLSHTPEPPPVWNATLEIDTYDGKVWHRPWDPHPDCRCGAFPPGGLRPEA</sequence>